<dbReference type="GO" id="GO:0016989">
    <property type="term" value="F:sigma factor antagonist activity"/>
    <property type="evidence" value="ECO:0007669"/>
    <property type="project" value="TreeGrafter"/>
</dbReference>
<keyword evidence="1" id="KW-0472">Membrane</keyword>
<evidence type="ECO:0000259" key="2">
    <source>
        <dbReference type="Pfam" id="PF04773"/>
    </source>
</evidence>
<evidence type="ECO:0008006" key="6">
    <source>
        <dbReference type="Google" id="ProtNLM"/>
    </source>
</evidence>
<feature type="domain" description="Protein FecR C-terminal" evidence="3">
    <location>
        <begin position="318"/>
        <end position="385"/>
    </location>
</feature>
<feature type="domain" description="FecR protein" evidence="2">
    <location>
        <begin position="177"/>
        <end position="271"/>
    </location>
</feature>
<dbReference type="Proteomes" id="UP000199310">
    <property type="component" value="Unassembled WGS sequence"/>
</dbReference>
<gene>
    <name evidence="4" type="ORF">SAMN04488122_2555</name>
</gene>
<sequence length="388" mass="42868">MDTIRIAYLLTQFTDKTITAVEMEELEHYLQDDRYDGILTDEIVGQLMKVEASLVNADRFSHLAQRAMQVDKVFKSDINTETNAPIHFLRRWGWAAAVALLLGTGAFFWIAGRKHTTPDDIAKAEINIVPGTNRAVLTVGSNQPITLSNNKKGIAVGTAVTYNDGERIADAGQVLQLVTPRGGQYQAVLPDGTKVWLNAASSIRFPTKFDAGKREVQVTGEAYLEVAKNAASPFIVKTGSSTIQVLGTSFNISAYEDERVQKTTLISGSVKVMIGNSGPFDQNVTLQPGQQAIVSDNKSIDVKKGIDTTQDIAWKNGYFNFESVGMNEVIRQIERWYDIKIQFEGQVTKVKLSGGMDRGVKLSGLIRFFNSYGLQTRLDGRTLYIKEN</sequence>
<dbReference type="RefSeq" id="WP_089895208.1">
    <property type="nucleotide sequence ID" value="NZ_FOJG01000001.1"/>
</dbReference>
<organism evidence="4 5">
    <name type="scientific">Chitinophaga arvensicola</name>
    <dbReference type="NCBI Taxonomy" id="29529"/>
    <lineage>
        <taxon>Bacteria</taxon>
        <taxon>Pseudomonadati</taxon>
        <taxon>Bacteroidota</taxon>
        <taxon>Chitinophagia</taxon>
        <taxon>Chitinophagales</taxon>
        <taxon>Chitinophagaceae</taxon>
        <taxon>Chitinophaga</taxon>
    </lineage>
</organism>
<dbReference type="InterPro" id="IPR006860">
    <property type="entry name" value="FecR"/>
</dbReference>
<dbReference type="PANTHER" id="PTHR30273">
    <property type="entry name" value="PERIPLASMIC SIGNAL SENSOR AND SIGMA FACTOR ACTIVATOR FECR-RELATED"/>
    <property type="match status" value="1"/>
</dbReference>
<dbReference type="Gene3D" id="2.60.120.1440">
    <property type="match status" value="1"/>
</dbReference>
<dbReference type="Pfam" id="PF16344">
    <property type="entry name" value="FecR_C"/>
    <property type="match status" value="1"/>
</dbReference>
<evidence type="ECO:0000259" key="3">
    <source>
        <dbReference type="Pfam" id="PF16344"/>
    </source>
</evidence>
<proteinExistence type="predicted"/>
<dbReference type="PANTHER" id="PTHR30273:SF2">
    <property type="entry name" value="PROTEIN FECR"/>
    <property type="match status" value="1"/>
</dbReference>
<keyword evidence="1" id="KW-0812">Transmembrane</keyword>
<dbReference type="Pfam" id="PF04773">
    <property type="entry name" value="FecR"/>
    <property type="match status" value="1"/>
</dbReference>
<dbReference type="InterPro" id="IPR012373">
    <property type="entry name" value="Ferrdict_sens_TM"/>
</dbReference>
<protein>
    <recommendedName>
        <fullName evidence="6">FecR protein</fullName>
    </recommendedName>
</protein>
<accession>A0A1I0RAM5</accession>
<evidence type="ECO:0000256" key="1">
    <source>
        <dbReference type="SAM" id="Phobius"/>
    </source>
</evidence>
<dbReference type="OrthoDB" id="645173at2"/>
<evidence type="ECO:0000313" key="5">
    <source>
        <dbReference type="Proteomes" id="UP000199310"/>
    </source>
</evidence>
<evidence type="ECO:0000313" key="4">
    <source>
        <dbReference type="EMBL" id="SEW37882.1"/>
    </source>
</evidence>
<dbReference type="AlphaFoldDB" id="A0A1I0RAM5"/>
<keyword evidence="1" id="KW-1133">Transmembrane helix</keyword>
<dbReference type="InterPro" id="IPR032508">
    <property type="entry name" value="FecR_C"/>
</dbReference>
<feature type="transmembrane region" description="Helical" evidence="1">
    <location>
        <begin position="92"/>
        <end position="111"/>
    </location>
</feature>
<name>A0A1I0RAM5_9BACT</name>
<dbReference type="FunFam" id="2.60.120.1440:FF:000001">
    <property type="entry name" value="Putative anti-sigma factor"/>
    <property type="match status" value="1"/>
</dbReference>
<dbReference type="STRING" id="29529.SAMN04488122_2555"/>
<dbReference type="Gene3D" id="3.55.50.30">
    <property type="match status" value="1"/>
</dbReference>
<reference evidence="5" key="1">
    <citation type="submission" date="2016-10" db="EMBL/GenBank/DDBJ databases">
        <authorList>
            <person name="Varghese N."/>
            <person name="Submissions S."/>
        </authorList>
    </citation>
    <scope>NUCLEOTIDE SEQUENCE [LARGE SCALE GENOMIC DNA]</scope>
    <source>
        <strain evidence="5">DSM 3695</strain>
    </source>
</reference>
<dbReference type="EMBL" id="FOJG01000001">
    <property type="protein sequence ID" value="SEW37882.1"/>
    <property type="molecule type" value="Genomic_DNA"/>
</dbReference>
<keyword evidence="5" id="KW-1185">Reference proteome</keyword>